<keyword evidence="2 7" id="KW-0238">DNA-binding</keyword>
<gene>
    <name evidence="6" type="ORF">FHR37_004805</name>
    <name evidence="7" type="ORF">SAMN05421678_10133</name>
</gene>
<dbReference type="Proteomes" id="UP000199052">
    <property type="component" value="Unassembled WGS sequence"/>
</dbReference>
<keyword evidence="3" id="KW-0804">Transcription</keyword>
<reference evidence="6 9" key="2">
    <citation type="submission" date="2020-07" db="EMBL/GenBank/DDBJ databases">
        <title>Sequencing the genomes of 1000 actinobacteria strains.</title>
        <authorList>
            <person name="Klenk H.-P."/>
        </authorList>
    </citation>
    <scope>NUCLEOTIDE SEQUENCE [LARGE SCALE GENOMIC DNA]</scope>
    <source>
        <strain evidence="6 9">DSM 45117</strain>
    </source>
</reference>
<keyword evidence="9" id="KW-1185">Reference proteome</keyword>
<dbReference type="InterPro" id="IPR011051">
    <property type="entry name" value="RmlC_Cupin_sf"/>
</dbReference>
<evidence type="ECO:0000256" key="4">
    <source>
        <dbReference type="SAM" id="MobiDB-lite"/>
    </source>
</evidence>
<dbReference type="InterPro" id="IPR003313">
    <property type="entry name" value="AraC-bd"/>
</dbReference>
<reference evidence="7 8" key="1">
    <citation type="submission" date="2016-10" db="EMBL/GenBank/DDBJ databases">
        <authorList>
            <person name="de Groot N.N."/>
        </authorList>
    </citation>
    <scope>NUCLEOTIDE SEQUENCE [LARGE SCALE GENOMIC DNA]</scope>
    <source>
        <strain evidence="7 8">CPCC 202808</strain>
    </source>
</reference>
<protein>
    <submittedName>
        <fullName evidence="6">AraC family L-rhamnose operon transcriptional activator RhaR</fullName>
    </submittedName>
    <submittedName>
        <fullName evidence="7">AraC-type DNA-binding protein</fullName>
    </submittedName>
</protein>
<dbReference type="SUPFAM" id="SSF51182">
    <property type="entry name" value="RmlC-like cupins"/>
    <property type="match status" value="1"/>
</dbReference>
<dbReference type="InterPro" id="IPR009057">
    <property type="entry name" value="Homeodomain-like_sf"/>
</dbReference>
<keyword evidence="1" id="KW-0805">Transcription regulation</keyword>
<dbReference type="PROSITE" id="PS01124">
    <property type="entry name" value="HTH_ARAC_FAMILY_2"/>
    <property type="match status" value="1"/>
</dbReference>
<feature type="domain" description="HTH araC/xylS-type" evidence="5">
    <location>
        <begin position="191"/>
        <end position="289"/>
    </location>
</feature>
<dbReference type="Gene3D" id="1.10.10.60">
    <property type="entry name" value="Homeodomain-like"/>
    <property type="match status" value="2"/>
</dbReference>
<dbReference type="AlphaFoldDB" id="A0A1I2KA69"/>
<dbReference type="OrthoDB" id="186135at2"/>
<evidence type="ECO:0000313" key="6">
    <source>
        <dbReference type="EMBL" id="NYH85954.1"/>
    </source>
</evidence>
<evidence type="ECO:0000256" key="3">
    <source>
        <dbReference type="ARBA" id="ARBA00023163"/>
    </source>
</evidence>
<evidence type="ECO:0000313" key="8">
    <source>
        <dbReference type="Proteomes" id="UP000199052"/>
    </source>
</evidence>
<dbReference type="STRING" id="504797.SAMN05421678_10133"/>
<sequence>MARRPVDSPATYRQHDVFGPGPMPLFASVVRLDGDLEDHAHDFLEIAVVGEGTGRHRTATGSASVQVGDVLVLRPGAWHGFTDCSELQVANCCVGTSDRVADLSFLHVVPELRELLWTAPAAAGRKGVLSTRVAPEAAMLAYAEIGRLTAALHGDVNRVLLMARLLTVLGHLVGTPTPFRPAPEPRPAVVDAVVRALDNEPEYPWTVERLAGMVNLDPAYLSRLFRHHLGQPPISYLARLRIERASVLLAGTTLRVAQVGAAVGWPDPNYFARRFRALSGLSPTAYRSRCLVSPSSEGPVGAPGVPGRLLAQPNR</sequence>
<feature type="region of interest" description="Disordered" evidence="4">
    <location>
        <begin position="294"/>
        <end position="315"/>
    </location>
</feature>
<dbReference type="EMBL" id="FOOI01000001">
    <property type="protein sequence ID" value="SFF61826.1"/>
    <property type="molecule type" value="Genomic_DNA"/>
</dbReference>
<dbReference type="Gene3D" id="2.60.120.10">
    <property type="entry name" value="Jelly Rolls"/>
    <property type="match status" value="1"/>
</dbReference>
<dbReference type="RefSeq" id="WP_092879555.1">
    <property type="nucleotide sequence ID" value="NZ_FOOI01000001.1"/>
</dbReference>
<dbReference type="SUPFAM" id="SSF46689">
    <property type="entry name" value="Homeodomain-like"/>
    <property type="match status" value="2"/>
</dbReference>
<dbReference type="PANTHER" id="PTHR46796">
    <property type="entry name" value="HTH-TYPE TRANSCRIPTIONAL ACTIVATOR RHAS-RELATED"/>
    <property type="match status" value="1"/>
</dbReference>
<dbReference type="InterPro" id="IPR014710">
    <property type="entry name" value="RmlC-like_jellyroll"/>
</dbReference>
<dbReference type="InterPro" id="IPR050204">
    <property type="entry name" value="AraC_XylS_family_regulators"/>
</dbReference>
<name>A0A1I2KA69_9ACTN</name>
<evidence type="ECO:0000256" key="2">
    <source>
        <dbReference type="ARBA" id="ARBA00023125"/>
    </source>
</evidence>
<accession>A0A1I2KA69</accession>
<evidence type="ECO:0000256" key="1">
    <source>
        <dbReference type="ARBA" id="ARBA00023015"/>
    </source>
</evidence>
<proteinExistence type="predicted"/>
<dbReference type="Pfam" id="PF12833">
    <property type="entry name" value="HTH_18"/>
    <property type="match status" value="1"/>
</dbReference>
<dbReference type="GO" id="GO:0043565">
    <property type="term" value="F:sequence-specific DNA binding"/>
    <property type="evidence" value="ECO:0007669"/>
    <property type="project" value="InterPro"/>
</dbReference>
<dbReference type="Proteomes" id="UP000533017">
    <property type="component" value="Unassembled WGS sequence"/>
</dbReference>
<dbReference type="GO" id="GO:0003700">
    <property type="term" value="F:DNA-binding transcription factor activity"/>
    <property type="evidence" value="ECO:0007669"/>
    <property type="project" value="InterPro"/>
</dbReference>
<dbReference type="Pfam" id="PF02311">
    <property type="entry name" value="AraC_binding"/>
    <property type="match status" value="1"/>
</dbReference>
<dbReference type="InterPro" id="IPR018060">
    <property type="entry name" value="HTH_AraC"/>
</dbReference>
<evidence type="ECO:0000313" key="7">
    <source>
        <dbReference type="EMBL" id="SFF61826.1"/>
    </source>
</evidence>
<evidence type="ECO:0000259" key="5">
    <source>
        <dbReference type="PROSITE" id="PS01124"/>
    </source>
</evidence>
<evidence type="ECO:0000313" key="9">
    <source>
        <dbReference type="Proteomes" id="UP000533017"/>
    </source>
</evidence>
<dbReference type="EMBL" id="JACBZA010000001">
    <property type="protein sequence ID" value="NYH85954.1"/>
    <property type="molecule type" value="Genomic_DNA"/>
</dbReference>
<dbReference type="SMART" id="SM00342">
    <property type="entry name" value="HTH_ARAC"/>
    <property type="match status" value="1"/>
</dbReference>
<organism evidence="7 8">
    <name type="scientific">Actinopolymorpha cephalotaxi</name>
    <dbReference type="NCBI Taxonomy" id="504797"/>
    <lineage>
        <taxon>Bacteria</taxon>
        <taxon>Bacillati</taxon>
        <taxon>Actinomycetota</taxon>
        <taxon>Actinomycetes</taxon>
        <taxon>Propionibacteriales</taxon>
        <taxon>Actinopolymorphaceae</taxon>
        <taxon>Actinopolymorpha</taxon>
    </lineage>
</organism>